<keyword evidence="3 4" id="KW-0732">Signal</keyword>
<dbReference type="AlphaFoldDB" id="A0A4Q7JFC2"/>
<dbReference type="RefSeq" id="WP_130473451.1">
    <property type="nucleotide sequence ID" value="NZ_SFCC01000001.1"/>
</dbReference>
<organism evidence="5 6">
    <name type="scientific">Amycolatopsis suaedae</name>
    <dbReference type="NCBI Taxonomy" id="2510978"/>
    <lineage>
        <taxon>Bacteria</taxon>
        <taxon>Bacillati</taxon>
        <taxon>Actinomycetota</taxon>
        <taxon>Actinomycetes</taxon>
        <taxon>Pseudonocardiales</taxon>
        <taxon>Pseudonocardiaceae</taxon>
        <taxon>Amycolatopsis</taxon>
    </lineage>
</organism>
<dbReference type="PANTHER" id="PTHR30061:SF50">
    <property type="entry name" value="MALTOSE_MALTODEXTRIN-BINDING PERIPLASMIC PROTEIN"/>
    <property type="match status" value="1"/>
</dbReference>
<proteinExistence type="inferred from homology"/>
<dbReference type="GO" id="GO:0015768">
    <property type="term" value="P:maltose transport"/>
    <property type="evidence" value="ECO:0007669"/>
    <property type="project" value="TreeGrafter"/>
</dbReference>
<dbReference type="Proteomes" id="UP000292003">
    <property type="component" value="Unassembled WGS sequence"/>
</dbReference>
<feature type="chain" id="PRO_5038546720" evidence="4">
    <location>
        <begin position="22"/>
        <end position="427"/>
    </location>
</feature>
<dbReference type="Gene3D" id="3.40.190.10">
    <property type="entry name" value="Periplasmic binding protein-like II"/>
    <property type="match status" value="2"/>
</dbReference>
<evidence type="ECO:0000256" key="3">
    <source>
        <dbReference type="ARBA" id="ARBA00022729"/>
    </source>
</evidence>
<evidence type="ECO:0000256" key="1">
    <source>
        <dbReference type="ARBA" id="ARBA00008520"/>
    </source>
</evidence>
<comment type="caution">
    <text evidence="5">The sequence shown here is derived from an EMBL/GenBank/DDBJ whole genome shotgun (WGS) entry which is preliminary data.</text>
</comment>
<dbReference type="EMBL" id="SFCC01000001">
    <property type="protein sequence ID" value="RZQ65882.1"/>
    <property type="molecule type" value="Genomic_DNA"/>
</dbReference>
<dbReference type="GO" id="GO:0055052">
    <property type="term" value="C:ATP-binding cassette (ABC) transporter complex, substrate-binding subunit-containing"/>
    <property type="evidence" value="ECO:0007669"/>
    <property type="project" value="TreeGrafter"/>
</dbReference>
<evidence type="ECO:0000313" key="6">
    <source>
        <dbReference type="Proteomes" id="UP000292003"/>
    </source>
</evidence>
<reference evidence="5 6" key="1">
    <citation type="submission" date="2019-02" db="EMBL/GenBank/DDBJ databases">
        <title>Draft genome sequence of Amycolatopsis sp. 8-3EHSu isolated from roots of Suaeda maritima.</title>
        <authorList>
            <person name="Duangmal K."/>
            <person name="Chantavorakit T."/>
        </authorList>
    </citation>
    <scope>NUCLEOTIDE SEQUENCE [LARGE SCALE GENOMIC DNA]</scope>
    <source>
        <strain evidence="5 6">8-3EHSu</strain>
    </source>
</reference>
<sequence length="427" mass="44792">MKGWMRAAVGVAAAATLVAGCAGSGGDASSQPEGGSKTLTVWLMNGSLPDALATELHTEFEKAHGVKINYEVQQWTGIQEKLTTALAGDSPPDVIELGNTQTPQFASQGVLADLSGSANDLRSAEWLGGLKESGAYEGKQYALPFYAANREVIYRKDMFEQAGITAVPKSRQEWLDAITKLEAKFGSDPEFQSLYLPGQNWYTYLSFLWDEGGDIATPAGNGFQGAVDSPQSKAAIEFYKKLVETSGTTAPKDADEQKPEQAGVYAQNKVAMFVGLPWEVATAAKSNAEIKGKTGAFPIPSKNAGQNAPVFLGGSNLAIPATGKNQNLSLEYLKLISSAKYQGKLAEAGMVPGTSKDTAALEKDPISKAMAEASKNGRAVPASPKWAAIETGQNPLKDMLTAVLTGAKSIDAATADASKALTTALSG</sequence>
<keyword evidence="2" id="KW-0813">Transport</keyword>
<dbReference type="PROSITE" id="PS51257">
    <property type="entry name" value="PROKAR_LIPOPROTEIN"/>
    <property type="match status" value="1"/>
</dbReference>
<dbReference type="OrthoDB" id="2507686at2"/>
<name>A0A4Q7JFC2_9PSEU</name>
<accession>A0A4Q7JFC2</accession>
<feature type="signal peptide" evidence="4">
    <location>
        <begin position="1"/>
        <end position="21"/>
    </location>
</feature>
<evidence type="ECO:0000256" key="2">
    <source>
        <dbReference type="ARBA" id="ARBA00022448"/>
    </source>
</evidence>
<evidence type="ECO:0000256" key="4">
    <source>
        <dbReference type="SAM" id="SignalP"/>
    </source>
</evidence>
<comment type="similarity">
    <text evidence="1">Belongs to the bacterial solute-binding protein 1 family.</text>
</comment>
<dbReference type="Pfam" id="PF01547">
    <property type="entry name" value="SBP_bac_1"/>
    <property type="match status" value="1"/>
</dbReference>
<keyword evidence="6" id="KW-1185">Reference proteome</keyword>
<dbReference type="CDD" id="cd14747">
    <property type="entry name" value="PBP2_MalE"/>
    <property type="match status" value="1"/>
</dbReference>
<dbReference type="GO" id="GO:1901982">
    <property type="term" value="F:maltose binding"/>
    <property type="evidence" value="ECO:0007669"/>
    <property type="project" value="TreeGrafter"/>
</dbReference>
<dbReference type="GO" id="GO:0042956">
    <property type="term" value="P:maltodextrin transmembrane transport"/>
    <property type="evidence" value="ECO:0007669"/>
    <property type="project" value="TreeGrafter"/>
</dbReference>
<evidence type="ECO:0000313" key="5">
    <source>
        <dbReference type="EMBL" id="RZQ65882.1"/>
    </source>
</evidence>
<dbReference type="SUPFAM" id="SSF53850">
    <property type="entry name" value="Periplasmic binding protein-like II"/>
    <property type="match status" value="1"/>
</dbReference>
<dbReference type="PANTHER" id="PTHR30061">
    <property type="entry name" value="MALTOSE-BINDING PERIPLASMIC PROTEIN"/>
    <property type="match status" value="1"/>
</dbReference>
<gene>
    <name evidence="5" type="ORF">EWH70_02055</name>
</gene>
<protein>
    <submittedName>
        <fullName evidence="5">Extracellular solute-binding protein</fullName>
    </submittedName>
</protein>
<dbReference type="InterPro" id="IPR006059">
    <property type="entry name" value="SBP"/>
</dbReference>